<evidence type="ECO:0000313" key="3">
    <source>
        <dbReference type="Proteomes" id="UP000030748"/>
    </source>
</evidence>
<feature type="domain" description="F-box" evidence="1">
    <location>
        <begin position="32"/>
        <end position="63"/>
    </location>
</feature>
<dbReference type="EMBL" id="KI631651">
    <property type="protein sequence ID" value="EYU26751.1"/>
    <property type="molecule type" value="Genomic_DNA"/>
</dbReference>
<protein>
    <recommendedName>
        <fullName evidence="1">F-box domain-containing protein</fullName>
    </recommendedName>
</protein>
<sequence>MFNLFLQETIVAASNCNIINNIDNDDDGVDKISQLPDDILVLIISRLTVTEAVCTSVLSTRWRGLHKYITRLDFSPTSKQLKAFKDQEEERGRNKK</sequence>
<organism evidence="2 3">
    <name type="scientific">Erythranthe guttata</name>
    <name type="common">Yellow monkey flower</name>
    <name type="synonym">Mimulus guttatus</name>
    <dbReference type="NCBI Taxonomy" id="4155"/>
    <lineage>
        <taxon>Eukaryota</taxon>
        <taxon>Viridiplantae</taxon>
        <taxon>Streptophyta</taxon>
        <taxon>Embryophyta</taxon>
        <taxon>Tracheophyta</taxon>
        <taxon>Spermatophyta</taxon>
        <taxon>Magnoliopsida</taxon>
        <taxon>eudicotyledons</taxon>
        <taxon>Gunneridae</taxon>
        <taxon>Pentapetalae</taxon>
        <taxon>asterids</taxon>
        <taxon>lamiids</taxon>
        <taxon>Lamiales</taxon>
        <taxon>Phrymaceae</taxon>
        <taxon>Erythranthe</taxon>
    </lineage>
</organism>
<accession>A0A022QFL7</accession>
<dbReference type="PANTHER" id="PTHR32212">
    <property type="entry name" value="CYCLIN-LIKE F-BOX"/>
    <property type="match status" value="1"/>
</dbReference>
<evidence type="ECO:0000313" key="2">
    <source>
        <dbReference type="EMBL" id="EYU26751.1"/>
    </source>
</evidence>
<reference evidence="2 3" key="1">
    <citation type="journal article" date="2013" name="Proc. Natl. Acad. Sci. U.S.A.">
        <title>Fine-scale variation in meiotic recombination in Mimulus inferred from population shotgun sequencing.</title>
        <authorList>
            <person name="Hellsten U."/>
            <person name="Wright K.M."/>
            <person name="Jenkins J."/>
            <person name="Shu S."/>
            <person name="Yuan Y."/>
            <person name="Wessler S.R."/>
            <person name="Schmutz J."/>
            <person name="Willis J.H."/>
            <person name="Rokhsar D.S."/>
        </authorList>
    </citation>
    <scope>NUCLEOTIDE SEQUENCE [LARGE SCALE GENOMIC DNA]</scope>
    <source>
        <strain evidence="3">cv. DUN x IM62</strain>
    </source>
</reference>
<keyword evidence="3" id="KW-1185">Reference proteome</keyword>
<dbReference type="Pfam" id="PF00646">
    <property type="entry name" value="F-box"/>
    <property type="match status" value="1"/>
</dbReference>
<dbReference type="InterPro" id="IPR036047">
    <property type="entry name" value="F-box-like_dom_sf"/>
</dbReference>
<name>A0A022QFL7_ERYGU</name>
<proteinExistence type="predicted"/>
<dbReference type="AlphaFoldDB" id="A0A022QFL7"/>
<dbReference type="PANTHER" id="PTHR32212:SF451">
    <property type="entry name" value="F-BOX DOMAIN-CONTAINING PROTEIN"/>
    <property type="match status" value="1"/>
</dbReference>
<dbReference type="InterPro" id="IPR001810">
    <property type="entry name" value="F-box_dom"/>
</dbReference>
<dbReference type="Gene3D" id="1.20.1280.50">
    <property type="match status" value="1"/>
</dbReference>
<feature type="non-terminal residue" evidence="2">
    <location>
        <position position="96"/>
    </location>
</feature>
<dbReference type="SUPFAM" id="SSF81383">
    <property type="entry name" value="F-box domain"/>
    <property type="match status" value="1"/>
</dbReference>
<evidence type="ECO:0000259" key="1">
    <source>
        <dbReference type="Pfam" id="PF00646"/>
    </source>
</evidence>
<gene>
    <name evidence="2" type="ORF">MIMGU_mgv1a0209172mg</name>
</gene>
<dbReference type="Proteomes" id="UP000030748">
    <property type="component" value="Unassembled WGS sequence"/>
</dbReference>